<gene>
    <name evidence="1" type="ORF">WN51_02525</name>
</gene>
<dbReference type="AlphaFoldDB" id="A0A0M8ZVM9"/>
<proteinExistence type="predicted"/>
<organism evidence="1 2">
    <name type="scientific">Melipona quadrifasciata</name>
    <dbReference type="NCBI Taxonomy" id="166423"/>
    <lineage>
        <taxon>Eukaryota</taxon>
        <taxon>Metazoa</taxon>
        <taxon>Ecdysozoa</taxon>
        <taxon>Arthropoda</taxon>
        <taxon>Hexapoda</taxon>
        <taxon>Insecta</taxon>
        <taxon>Pterygota</taxon>
        <taxon>Neoptera</taxon>
        <taxon>Endopterygota</taxon>
        <taxon>Hymenoptera</taxon>
        <taxon>Apocrita</taxon>
        <taxon>Aculeata</taxon>
        <taxon>Apoidea</taxon>
        <taxon>Anthophila</taxon>
        <taxon>Apidae</taxon>
        <taxon>Melipona</taxon>
    </lineage>
</organism>
<dbReference type="Proteomes" id="UP000053105">
    <property type="component" value="Unassembled WGS sequence"/>
</dbReference>
<name>A0A0M8ZVM9_9HYME</name>
<sequence>MSLEHLFSDVYDVGHTILLFTSNFYEQSIACFSALNQPPPDYPDLILIYINIRSDLYYQTINECLH</sequence>
<reference evidence="1 2" key="1">
    <citation type="submission" date="2015-07" db="EMBL/GenBank/DDBJ databases">
        <title>The genome of Melipona quadrifasciata.</title>
        <authorList>
            <person name="Pan H."/>
            <person name="Kapheim K."/>
        </authorList>
    </citation>
    <scope>NUCLEOTIDE SEQUENCE [LARGE SCALE GENOMIC DNA]</scope>
    <source>
        <strain evidence="1">0111107301</strain>
        <tissue evidence="1">Whole body</tissue>
    </source>
</reference>
<evidence type="ECO:0000313" key="1">
    <source>
        <dbReference type="EMBL" id="KOX70469.1"/>
    </source>
</evidence>
<evidence type="ECO:0000313" key="2">
    <source>
        <dbReference type="Proteomes" id="UP000053105"/>
    </source>
</evidence>
<accession>A0A0M8ZVM9</accession>
<protein>
    <submittedName>
        <fullName evidence="1">Uncharacterized protein</fullName>
    </submittedName>
</protein>
<keyword evidence="2" id="KW-1185">Reference proteome</keyword>
<dbReference type="EMBL" id="KQ435859">
    <property type="protein sequence ID" value="KOX70469.1"/>
    <property type="molecule type" value="Genomic_DNA"/>
</dbReference>